<sequence length="29" mass="3361">KKFGDLRGCIGTFMPTQENIAREIIKKCY</sequence>
<dbReference type="InterPro" id="IPR036071">
    <property type="entry name" value="AMMECR1_dom_sf"/>
</dbReference>
<evidence type="ECO:0008006" key="2">
    <source>
        <dbReference type="Google" id="ProtNLM"/>
    </source>
</evidence>
<dbReference type="EMBL" id="BARW01037006">
    <property type="protein sequence ID" value="GAJ22068.1"/>
    <property type="molecule type" value="Genomic_DNA"/>
</dbReference>
<protein>
    <recommendedName>
        <fullName evidence="2">AMMECR1 domain-containing protein</fullName>
    </recommendedName>
</protein>
<accession>X1UX45</accession>
<dbReference type="Gene3D" id="3.30.700.20">
    <property type="entry name" value="Hypothetical protein ph0010, domain 1"/>
    <property type="match status" value="1"/>
</dbReference>
<dbReference type="SUPFAM" id="SSF143447">
    <property type="entry name" value="AMMECR1-like"/>
    <property type="match status" value="1"/>
</dbReference>
<reference evidence="1" key="1">
    <citation type="journal article" date="2014" name="Front. Microbiol.">
        <title>High frequency of phylogenetically diverse reductive dehalogenase-homologous genes in deep subseafloor sedimentary metagenomes.</title>
        <authorList>
            <person name="Kawai M."/>
            <person name="Futagami T."/>
            <person name="Toyoda A."/>
            <person name="Takaki Y."/>
            <person name="Nishi S."/>
            <person name="Hori S."/>
            <person name="Arai W."/>
            <person name="Tsubouchi T."/>
            <person name="Morono Y."/>
            <person name="Uchiyama I."/>
            <person name="Ito T."/>
            <person name="Fujiyama A."/>
            <person name="Inagaki F."/>
            <person name="Takami H."/>
        </authorList>
    </citation>
    <scope>NUCLEOTIDE SEQUENCE</scope>
    <source>
        <strain evidence="1">Expedition CK06-06</strain>
    </source>
</reference>
<dbReference type="InterPro" id="IPR027485">
    <property type="entry name" value="AMMECR1_N"/>
</dbReference>
<evidence type="ECO:0000313" key="1">
    <source>
        <dbReference type="EMBL" id="GAJ22068.1"/>
    </source>
</evidence>
<name>X1UX45_9ZZZZ</name>
<gene>
    <name evidence="1" type="ORF">S12H4_57270</name>
</gene>
<proteinExistence type="predicted"/>
<organism evidence="1">
    <name type="scientific">marine sediment metagenome</name>
    <dbReference type="NCBI Taxonomy" id="412755"/>
    <lineage>
        <taxon>unclassified sequences</taxon>
        <taxon>metagenomes</taxon>
        <taxon>ecological metagenomes</taxon>
    </lineage>
</organism>
<comment type="caution">
    <text evidence="1">The sequence shown here is derived from an EMBL/GenBank/DDBJ whole genome shotgun (WGS) entry which is preliminary data.</text>
</comment>
<feature type="non-terminal residue" evidence="1">
    <location>
        <position position="1"/>
    </location>
</feature>
<dbReference type="AlphaFoldDB" id="X1UX45"/>